<dbReference type="RefSeq" id="XP_018737526.1">
    <property type="nucleotide sequence ID" value="XM_018879627.1"/>
</dbReference>
<dbReference type="EMBL" id="CP014503">
    <property type="protein sequence ID" value="ANB15049.1"/>
    <property type="molecule type" value="Genomic_DNA"/>
</dbReference>
<dbReference type="PANTHER" id="PTHR24030:SF0">
    <property type="entry name" value="PROTEIN CMSS1"/>
    <property type="match status" value="1"/>
</dbReference>
<proteinExistence type="predicted"/>
<evidence type="ECO:0000313" key="1">
    <source>
        <dbReference type="EMBL" id="ANB15049.1"/>
    </source>
</evidence>
<organism evidence="1 2">
    <name type="scientific">Sugiyamaella lignohabitans</name>
    <dbReference type="NCBI Taxonomy" id="796027"/>
    <lineage>
        <taxon>Eukaryota</taxon>
        <taxon>Fungi</taxon>
        <taxon>Dikarya</taxon>
        <taxon>Ascomycota</taxon>
        <taxon>Saccharomycotina</taxon>
        <taxon>Dipodascomycetes</taxon>
        <taxon>Dipodascales</taxon>
        <taxon>Trichomonascaceae</taxon>
        <taxon>Sugiyamaella</taxon>
    </lineage>
</organism>
<dbReference type="GO" id="GO:0005634">
    <property type="term" value="C:nucleus"/>
    <property type="evidence" value="ECO:0007669"/>
    <property type="project" value="TreeGrafter"/>
</dbReference>
<accession>A0A167FAW6</accession>
<sequence length="116" mass="13037">MSTSLIADYIAGKVRRRNPDLSTVELNELYLHESQFVDTSDFVESRSLENLPKFLNQYFEPVLSASVKEKLVVVLSLSALRVCDVTRGLKAVKGGAIKLIKKNSTKYDETALKMKK</sequence>
<dbReference type="GO" id="GO:0030686">
    <property type="term" value="C:90S preribosome"/>
    <property type="evidence" value="ECO:0007669"/>
    <property type="project" value="TreeGrafter"/>
</dbReference>
<dbReference type="Pfam" id="PF14617">
    <property type="entry name" value="CMS1"/>
    <property type="match status" value="1"/>
</dbReference>
<name>A0A167FAW6_9ASCO</name>
<gene>
    <name evidence="1" type="primary">CMS1</name>
    <name evidence="1" type="ORF">AWJ20_2669</name>
</gene>
<dbReference type="AlphaFoldDB" id="A0A167FAW6"/>
<dbReference type="KEGG" id="slb:AWJ20_2669"/>
<protein>
    <submittedName>
        <fullName evidence="1">Cms1p</fullName>
    </submittedName>
</protein>
<keyword evidence="2" id="KW-1185">Reference proteome</keyword>
<dbReference type="OrthoDB" id="1929311at2759"/>
<evidence type="ECO:0000313" key="2">
    <source>
        <dbReference type="Proteomes" id="UP000189580"/>
    </source>
</evidence>
<reference evidence="1 2" key="1">
    <citation type="submission" date="2016-02" db="EMBL/GenBank/DDBJ databases">
        <title>Complete genome sequence and transcriptome regulation of the pentose utilising yeast Sugiyamaella lignohabitans.</title>
        <authorList>
            <person name="Bellasio M."/>
            <person name="Peymann A."/>
            <person name="Valli M."/>
            <person name="Sipitzky M."/>
            <person name="Graf A."/>
            <person name="Sauer M."/>
            <person name="Marx H."/>
            <person name="Mattanovich D."/>
        </authorList>
    </citation>
    <scope>NUCLEOTIDE SEQUENCE [LARGE SCALE GENOMIC DNA]</scope>
    <source>
        <strain evidence="1 2">CBS 10342</strain>
    </source>
</reference>
<dbReference type="InterPro" id="IPR032704">
    <property type="entry name" value="Cms1"/>
</dbReference>
<dbReference type="Proteomes" id="UP000189580">
    <property type="component" value="Chromosome b"/>
</dbReference>
<dbReference type="PANTHER" id="PTHR24030">
    <property type="entry name" value="PROTEIN CMSS1"/>
    <property type="match status" value="1"/>
</dbReference>
<dbReference type="GeneID" id="30034605"/>